<proteinExistence type="predicted"/>
<dbReference type="VEuPathDB" id="AmoebaDB:EDI_090620"/>
<keyword evidence="2" id="KW-1185">Reference proteome</keyword>
<name>B0ESF0_ENTDS</name>
<dbReference type="AlphaFoldDB" id="B0ESF0"/>
<dbReference type="OMA" id="CAFRECE"/>
<dbReference type="OrthoDB" id="10264456at2759"/>
<dbReference type="InterPro" id="IPR032675">
    <property type="entry name" value="LRR_dom_sf"/>
</dbReference>
<evidence type="ECO:0008006" key="3">
    <source>
        <dbReference type="Google" id="ProtNLM"/>
    </source>
</evidence>
<dbReference type="RefSeq" id="XP_001741007.1">
    <property type="nucleotide sequence ID" value="XM_001740955.1"/>
</dbReference>
<dbReference type="Proteomes" id="UP000008076">
    <property type="component" value="Unassembled WGS sequence"/>
</dbReference>
<accession>B0ESF0</accession>
<evidence type="ECO:0000313" key="2">
    <source>
        <dbReference type="Proteomes" id="UP000008076"/>
    </source>
</evidence>
<reference evidence="2" key="1">
    <citation type="submission" date="2007-12" db="EMBL/GenBank/DDBJ databases">
        <title>Annotation of Entamoeba dispar SAW760.</title>
        <authorList>
            <person name="Lorenzi H."/>
            <person name="Inman J."/>
            <person name="Schobel S."/>
            <person name="Amedeo P."/>
            <person name="Caler E."/>
        </authorList>
    </citation>
    <scope>NUCLEOTIDE SEQUENCE [LARGE SCALE GENOMIC DNA]</scope>
    <source>
        <strain evidence="2">ATCC PRA-260 / SAW760</strain>
    </source>
</reference>
<protein>
    <recommendedName>
        <fullName evidence="3">Leucine rich repeat containing protein BspA family protein</fullName>
    </recommendedName>
</protein>
<dbReference type="Gene3D" id="3.80.10.10">
    <property type="entry name" value="Ribonuclease Inhibitor"/>
    <property type="match status" value="3"/>
</dbReference>
<sequence>MKLGYNEIMIVSMYFNDINDFINLEMGVKRFQGNIERFHFNPIPLNEYSRKLFPNIETFHIYNEEDEIFDDGKIFKKVIWYTVNYSTYLKEKEQGNICKNIEYTEEDRKKYGNTIPSEVKSLGDYCFNNCDSLTSIDIPSSVSKIGADCFIGCTSLRSINIPSSVSFIGYGCFLGRSSLTSMNIDNLQFISKERIFMNEPVLVSIEIPKNLEIINGKNIEKKDINEFIIPSSITKLGEYCFYQCSSLTSINIPTSINEIGIYCFYECCSLISINIPSSISKLGICCFKECYSLKSINIPASVSEIGDYCFDGCSSLTSVSVDNLQFISKERIFMNEPVLVSIKIPENLQIINGKNIEKKDINEFIIPTTITKLGDWCFYEYSSLISINIPSTINELGDDCFCECYSLTSINIPSSISKIGYECFYNCSSLTSINIPSSITSFGRGCFYGCGCEEELMKNETIPTDCFK</sequence>
<dbReference type="Pfam" id="PF13306">
    <property type="entry name" value="LRR_5"/>
    <property type="match status" value="2"/>
</dbReference>
<dbReference type="SUPFAM" id="SSF52058">
    <property type="entry name" value="L domain-like"/>
    <property type="match status" value="1"/>
</dbReference>
<dbReference type="InterPro" id="IPR026906">
    <property type="entry name" value="LRR_5"/>
</dbReference>
<dbReference type="InterPro" id="IPR053139">
    <property type="entry name" value="Surface_bspA-like"/>
</dbReference>
<dbReference type="GeneID" id="5886197"/>
<dbReference type="KEGG" id="edi:EDI_090620"/>
<dbReference type="EMBL" id="DS550640">
    <property type="protein sequence ID" value="EDR22546.1"/>
    <property type="molecule type" value="Genomic_DNA"/>
</dbReference>
<dbReference type="PANTHER" id="PTHR45661">
    <property type="entry name" value="SURFACE ANTIGEN"/>
    <property type="match status" value="1"/>
</dbReference>
<dbReference type="PANTHER" id="PTHR45661:SF3">
    <property type="entry name" value="IG-LIKE DOMAIN-CONTAINING PROTEIN"/>
    <property type="match status" value="1"/>
</dbReference>
<gene>
    <name evidence="1" type="ORF">EDI_090620</name>
</gene>
<organism evidence="2">
    <name type="scientific">Entamoeba dispar (strain ATCC PRA-260 / SAW760)</name>
    <dbReference type="NCBI Taxonomy" id="370354"/>
    <lineage>
        <taxon>Eukaryota</taxon>
        <taxon>Amoebozoa</taxon>
        <taxon>Evosea</taxon>
        <taxon>Archamoebae</taxon>
        <taxon>Mastigamoebida</taxon>
        <taxon>Entamoebidae</taxon>
        <taxon>Entamoeba</taxon>
    </lineage>
</organism>
<evidence type="ECO:0000313" key="1">
    <source>
        <dbReference type="EMBL" id="EDR22546.1"/>
    </source>
</evidence>